<accession>A0A9W6TI50</accession>
<reference evidence="1" key="1">
    <citation type="submission" date="2023-04" db="EMBL/GenBank/DDBJ databases">
        <title>Phytophthora lilii NBRC 32176.</title>
        <authorList>
            <person name="Ichikawa N."/>
            <person name="Sato H."/>
            <person name="Tonouchi N."/>
        </authorList>
    </citation>
    <scope>NUCLEOTIDE SEQUENCE</scope>
    <source>
        <strain evidence="1">NBRC 32176</strain>
    </source>
</reference>
<gene>
    <name evidence="1" type="ORF">Plil01_000368600</name>
</gene>
<keyword evidence="2" id="KW-1185">Reference proteome</keyword>
<evidence type="ECO:0000313" key="2">
    <source>
        <dbReference type="Proteomes" id="UP001165083"/>
    </source>
</evidence>
<sequence length="270" mass="30472">MAVHSAAISGNEDIVRIILEPDRMVDLNTPTFDTKENLAQLAVKHGHRNLKRCWPNVDLLKDLLKSQGLEDDADDNLGQISLLGDTLENTTAMFARLRDPNIPARDKSGDIQRACTLIKTLKGVAELSSHPSRLHSTDRRFRAMVVSEVLQVIHMMQKLFRVDHAAIADPDLSPVRTLWKQLAFTSFVVGTAQLCVSVDRKPQAREILNVLEKRLVKMPFDKREPGGFRELVQTYSFARDGMGMGRTSSPDTFRALEWYLNSTWTTMSSR</sequence>
<proteinExistence type="predicted"/>
<comment type="caution">
    <text evidence="1">The sequence shown here is derived from an EMBL/GenBank/DDBJ whole genome shotgun (WGS) entry which is preliminary data.</text>
</comment>
<organism evidence="1 2">
    <name type="scientific">Phytophthora lilii</name>
    <dbReference type="NCBI Taxonomy" id="2077276"/>
    <lineage>
        <taxon>Eukaryota</taxon>
        <taxon>Sar</taxon>
        <taxon>Stramenopiles</taxon>
        <taxon>Oomycota</taxon>
        <taxon>Peronosporomycetes</taxon>
        <taxon>Peronosporales</taxon>
        <taxon>Peronosporaceae</taxon>
        <taxon>Phytophthora</taxon>
    </lineage>
</organism>
<evidence type="ECO:0000313" key="1">
    <source>
        <dbReference type="EMBL" id="GMF13184.1"/>
    </source>
</evidence>
<dbReference type="OrthoDB" id="111500at2759"/>
<protein>
    <submittedName>
        <fullName evidence="1">Unnamed protein product</fullName>
    </submittedName>
</protein>
<name>A0A9W6TI50_9STRA</name>
<dbReference type="AlphaFoldDB" id="A0A9W6TI50"/>
<dbReference type="Proteomes" id="UP001165083">
    <property type="component" value="Unassembled WGS sequence"/>
</dbReference>
<dbReference type="EMBL" id="BSXW01000146">
    <property type="protein sequence ID" value="GMF13184.1"/>
    <property type="molecule type" value="Genomic_DNA"/>
</dbReference>